<dbReference type="Gene3D" id="3.30.70.270">
    <property type="match status" value="2"/>
</dbReference>
<dbReference type="InterPro" id="IPR050951">
    <property type="entry name" value="Retrovirus_Pol_polyprotein"/>
</dbReference>
<keyword evidence="5" id="KW-0695">RNA-directed DNA polymerase</keyword>
<protein>
    <recommendedName>
        <fullName evidence="1">RNA-directed DNA polymerase</fullName>
        <ecNumber evidence="1">2.7.7.49</ecNumber>
    </recommendedName>
</protein>
<evidence type="ECO:0000313" key="8">
    <source>
        <dbReference type="EMBL" id="MBY16798.1"/>
    </source>
</evidence>
<keyword evidence="4" id="KW-0378">Hydrolase</keyword>
<keyword evidence="4" id="KW-0255">Endonuclease</keyword>
<dbReference type="PANTHER" id="PTHR37984">
    <property type="entry name" value="PROTEIN CBG26694"/>
    <property type="match status" value="1"/>
</dbReference>
<sequence>MDFNFKSPKEMDFTGNIEQNWKNWKQRLSFFLLATGKSKDTDEAKIAILITLIGDDGLNVYNTFDPKKINDGDKPVFAKVIEAFDNYCNGKKNVVFERHMFLKYNRQEGQSIINYVTKLKLLSATCEYGQLENSVIRDQVVLNTSDPQLQERLISMDDLTLEKAIEIIKQSENVKEQVKLINRQSDSSSLEQPHVDFIQKRHSYNKSKGKKVISNQSELFKCNRCGTLHEKKNCPAFGADCRACGKSNHFAVVCRSNKKVQEVSNEYVHTVDDKDDTFTNQLYGVNEVNIAEIHNLQKPWFKEIKVENQLYVNFKLDTGSQVNLLPLKVYKLLNLDVAIESSTIKLEAYGGFKIIPLGAVKLTCSVNNISAVVTFLVINNSSIPILSLEACVKFKLIKKLENYVHNIVNCVSGSTNNEQNNFVSKNIHIFTGMGTFPGEHKIKINDNAPGSIKPPRRLPQTLSSDVEKELIKLVKSGIISKVDEPKEWSSNLVVIRKPDKSIRICIDPSDLNKALKRENYLIPTFDEIRAKLINKKIFTVLDIKKGFWHVKLDKKSSDLCTFSSPFGYFKFNRLPFGIATAPEIFIKLNQKCFGDIDPNNIIIYFDDILIATKDELTHDHVLKKLTERAKSMNIKFNLDKLQYKKKEIKYIGHIFNESGVSPDPEQVKAIVNLKNPSNKVELQRLIGMFNYLRDFIPNMSSIICPLRELLKKDVIWSWGQRHTEALNELKSCVSNPPVLTHFSPDKVITIQCDASKNGLGCCLLQEKKPIAFASRCLSEAETAYAQIEKEFLSLIFACRKFHYYIFGRKINALTDHKPLVAIMQKDINKIPSNRLQKMRLKLLDYDINLQYLPGKKMLIADLLSRDFCPESYPNEFESIGTVHCLNRFNNNTFCDIKKQTELDPVLSKLIEFYFTGWPNKPPLDNSLKLYYNMKNDLVVNEGILYLGDKIIIPYKLRPFILKLLHESHLGITKTKMRAKQIVFWPGMLNEIEQFIGNCNTCNKFSNSNKKNSLIPHEIPSYPYEKVGADILTFAGSDYLVIVDYFSKWFDLIILKYKTAKEVIQKCKQTFSTHGIPRLFIADNMPFNSVEFTSFAKDWNLTLITSSPHYPQSNGLAERSVQTCKKLLNKSLETGIDIESMLLEYRCTPIVSLQASPSELLYSRLLRTKIPLAHSILKPKLQNQVKYKLKQQQIRYKANYDKSVVTKEPDFKPGSNVLVQKNKMWFPGEIITKAPTPRSYIVRNKKGNIIRRNIRHLKNIKNVTGNLLTHPSNHNEETLAQENRKDSLIIEPKRPKRTIKKPSALNEFILY</sequence>
<dbReference type="GO" id="GO:0015074">
    <property type="term" value="P:DNA integration"/>
    <property type="evidence" value="ECO:0007669"/>
    <property type="project" value="InterPro"/>
</dbReference>
<feature type="domain" description="Integrase catalytic" evidence="7">
    <location>
        <begin position="1018"/>
        <end position="1127"/>
    </location>
</feature>
<evidence type="ECO:0000256" key="2">
    <source>
        <dbReference type="ARBA" id="ARBA00022695"/>
    </source>
</evidence>
<dbReference type="InterPro" id="IPR012337">
    <property type="entry name" value="RNaseH-like_sf"/>
</dbReference>
<accession>A0A2S2NI46</accession>
<feature type="domain" description="Reverse transcriptase" evidence="6">
    <location>
        <begin position="476"/>
        <end position="655"/>
    </location>
</feature>
<name>A0A2S2NI46_SCHGA</name>
<keyword evidence="3" id="KW-0540">Nuclease</keyword>
<dbReference type="CDD" id="cd05481">
    <property type="entry name" value="retropepsin_like_LTR_1"/>
    <property type="match status" value="1"/>
</dbReference>
<evidence type="ECO:0000256" key="3">
    <source>
        <dbReference type="ARBA" id="ARBA00022722"/>
    </source>
</evidence>
<dbReference type="GO" id="GO:0042575">
    <property type="term" value="C:DNA polymerase complex"/>
    <property type="evidence" value="ECO:0007669"/>
    <property type="project" value="UniProtKB-ARBA"/>
</dbReference>
<dbReference type="EC" id="2.7.7.49" evidence="1"/>
<gene>
    <name evidence="8" type="primary">Tf2-1_10</name>
    <name evidence="8" type="ORF">g.6548</name>
</gene>
<evidence type="ECO:0000259" key="7">
    <source>
        <dbReference type="PROSITE" id="PS50994"/>
    </source>
</evidence>
<dbReference type="InterPro" id="IPR043502">
    <property type="entry name" value="DNA/RNA_pol_sf"/>
</dbReference>
<dbReference type="PROSITE" id="PS50994">
    <property type="entry name" value="INTEGRASE"/>
    <property type="match status" value="1"/>
</dbReference>
<dbReference type="EMBL" id="GGMR01004179">
    <property type="protein sequence ID" value="MBY16798.1"/>
    <property type="molecule type" value="Transcribed_RNA"/>
</dbReference>
<dbReference type="Pfam" id="PF17919">
    <property type="entry name" value="RT_RNaseH_2"/>
    <property type="match status" value="1"/>
</dbReference>
<dbReference type="Gene3D" id="3.10.10.10">
    <property type="entry name" value="HIV Type 1 Reverse Transcriptase, subunit A, domain 1"/>
    <property type="match status" value="1"/>
</dbReference>
<evidence type="ECO:0000259" key="6">
    <source>
        <dbReference type="PROSITE" id="PS50878"/>
    </source>
</evidence>
<dbReference type="InterPro" id="IPR001584">
    <property type="entry name" value="Integrase_cat-core"/>
</dbReference>
<keyword evidence="2" id="KW-0808">Transferase</keyword>
<dbReference type="InterPro" id="IPR000477">
    <property type="entry name" value="RT_dom"/>
</dbReference>
<dbReference type="Pfam" id="PF17921">
    <property type="entry name" value="Integrase_H2C2"/>
    <property type="match status" value="1"/>
</dbReference>
<dbReference type="GO" id="GO:0003676">
    <property type="term" value="F:nucleic acid binding"/>
    <property type="evidence" value="ECO:0007669"/>
    <property type="project" value="InterPro"/>
</dbReference>
<evidence type="ECO:0000256" key="5">
    <source>
        <dbReference type="ARBA" id="ARBA00022918"/>
    </source>
</evidence>
<dbReference type="GO" id="GO:0004519">
    <property type="term" value="F:endonuclease activity"/>
    <property type="evidence" value="ECO:0007669"/>
    <property type="project" value="UniProtKB-KW"/>
</dbReference>
<dbReference type="FunFam" id="3.30.420.10:FF:000063">
    <property type="entry name" value="Retrovirus-related Pol polyprotein from transposon 297-like Protein"/>
    <property type="match status" value="1"/>
</dbReference>
<dbReference type="FunFam" id="3.30.70.270:FF:000026">
    <property type="entry name" value="Transposon Ty3-G Gag-Pol polyprotein"/>
    <property type="match status" value="1"/>
</dbReference>
<dbReference type="Gene3D" id="3.30.420.10">
    <property type="entry name" value="Ribonuclease H-like superfamily/Ribonuclease H"/>
    <property type="match status" value="1"/>
</dbReference>
<dbReference type="PROSITE" id="PS50878">
    <property type="entry name" value="RT_POL"/>
    <property type="match status" value="1"/>
</dbReference>
<dbReference type="InterPro" id="IPR021109">
    <property type="entry name" value="Peptidase_aspartic_dom_sf"/>
</dbReference>
<dbReference type="SUPFAM" id="SSF50630">
    <property type="entry name" value="Acid proteases"/>
    <property type="match status" value="1"/>
</dbReference>
<dbReference type="CDD" id="cd01647">
    <property type="entry name" value="RT_LTR"/>
    <property type="match status" value="1"/>
</dbReference>
<reference evidence="8" key="1">
    <citation type="submission" date="2018-04" db="EMBL/GenBank/DDBJ databases">
        <title>Transcriptome of Schizaphis graminum biotype I.</title>
        <authorList>
            <person name="Scully E.D."/>
            <person name="Geib S.M."/>
            <person name="Palmer N.A."/>
            <person name="Koch K."/>
            <person name="Bradshaw J."/>
            <person name="Heng-Moss T."/>
            <person name="Sarath G."/>
        </authorList>
    </citation>
    <scope>NUCLEOTIDE SEQUENCE</scope>
</reference>
<dbReference type="Gene3D" id="1.10.340.70">
    <property type="match status" value="1"/>
</dbReference>
<proteinExistence type="predicted"/>
<dbReference type="FunFam" id="1.10.340.70:FF:000003">
    <property type="entry name" value="Protein CBG25708"/>
    <property type="match status" value="1"/>
</dbReference>
<dbReference type="SUPFAM" id="SSF53098">
    <property type="entry name" value="Ribonuclease H-like"/>
    <property type="match status" value="1"/>
</dbReference>
<dbReference type="InterPro" id="IPR041588">
    <property type="entry name" value="Integrase_H2C2"/>
</dbReference>
<dbReference type="InterPro" id="IPR043128">
    <property type="entry name" value="Rev_trsase/Diguanyl_cyclase"/>
</dbReference>
<dbReference type="CDD" id="cd09274">
    <property type="entry name" value="RNase_HI_RT_Ty3"/>
    <property type="match status" value="1"/>
</dbReference>
<dbReference type="InterPro" id="IPR036397">
    <property type="entry name" value="RNaseH_sf"/>
</dbReference>
<evidence type="ECO:0000256" key="4">
    <source>
        <dbReference type="ARBA" id="ARBA00022759"/>
    </source>
</evidence>
<keyword evidence="2" id="KW-0548">Nucleotidyltransferase</keyword>
<dbReference type="Gene3D" id="2.40.70.10">
    <property type="entry name" value="Acid Proteases"/>
    <property type="match status" value="1"/>
</dbReference>
<dbReference type="InterPro" id="IPR041577">
    <property type="entry name" value="RT_RNaseH_2"/>
</dbReference>
<organism evidence="8">
    <name type="scientific">Schizaphis graminum</name>
    <name type="common">Green bug aphid</name>
    <dbReference type="NCBI Taxonomy" id="13262"/>
    <lineage>
        <taxon>Eukaryota</taxon>
        <taxon>Metazoa</taxon>
        <taxon>Ecdysozoa</taxon>
        <taxon>Arthropoda</taxon>
        <taxon>Hexapoda</taxon>
        <taxon>Insecta</taxon>
        <taxon>Pterygota</taxon>
        <taxon>Neoptera</taxon>
        <taxon>Paraneoptera</taxon>
        <taxon>Hemiptera</taxon>
        <taxon>Sternorrhyncha</taxon>
        <taxon>Aphidomorpha</taxon>
        <taxon>Aphidoidea</taxon>
        <taxon>Aphididae</taxon>
        <taxon>Aphidini</taxon>
        <taxon>Schizaphis</taxon>
    </lineage>
</organism>
<dbReference type="FunFam" id="3.10.20.370:FF:000001">
    <property type="entry name" value="Retrovirus-related Pol polyprotein from transposon 17.6-like protein"/>
    <property type="match status" value="1"/>
</dbReference>
<dbReference type="GO" id="GO:0003964">
    <property type="term" value="F:RNA-directed DNA polymerase activity"/>
    <property type="evidence" value="ECO:0007669"/>
    <property type="project" value="UniProtKB-KW"/>
</dbReference>
<dbReference type="Pfam" id="PF00078">
    <property type="entry name" value="RVT_1"/>
    <property type="match status" value="1"/>
</dbReference>
<evidence type="ECO:0000256" key="1">
    <source>
        <dbReference type="ARBA" id="ARBA00012493"/>
    </source>
</evidence>
<dbReference type="SUPFAM" id="SSF56672">
    <property type="entry name" value="DNA/RNA polymerases"/>
    <property type="match status" value="1"/>
</dbReference>
<dbReference type="PANTHER" id="PTHR37984:SF8">
    <property type="entry name" value="CCHC-TYPE DOMAIN-CONTAINING PROTEIN"/>
    <property type="match status" value="1"/>
</dbReference>